<evidence type="ECO:0000313" key="5">
    <source>
        <dbReference type="EMBL" id="GAA3664703.1"/>
    </source>
</evidence>
<evidence type="ECO:0008006" key="7">
    <source>
        <dbReference type="Google" id="ProtNLM"/>
    </source>
</evidence>
<protein>
    <recommendedName>
        <fullName evidence="7">D-inositol 3-phosphate glycosyltransferase</fullName>
    </recommendedName>
</protein>
<accession>A0ABP7BPV1</accession>
<dbReference type="InterPro" id="IPR028098">
    <property type="entry name" value="Glyco_trans_4-like_N"/>
</dbReference>
<proteinExistence type="predicted"/>
<dbReference type="Pfam" id="PF13439">
    <property type="entry name" value="Glyco_transf_4"/>
    <property type="match status" value="1"/>
</dbReference>
<dbReference type="RefSeq" id="WP_221860086.1">
    <property type="nucleotide sequence ID" value="NZ_BAAAYV010000017.1"/>
</dbReference>
<gene>
    <name evidence="5" type="ORF">GCM10022202_28460</name>
</gene>
<dbReference type="SUPFAM" id="SSF53756">
    <property type="entry name" value="UDP-Glycosyltransferase/glycogen phosphorylase"/>
    <property type="match status" value="1"/>
</dbReference>
<name>A0ABP7BPV1_9MICO</name>
<comment type="caution">
    <text evidence="5">The sequence shown here is derived from an EMBL/GenBank/DDBJ whole genome shotgun (WGS) entry which is preliminary data.</text>
</comment>
<dbReference type="Gene3D" id="3.40.50.2000">
    <property type="entry name" value="Glycogen Phosphorylase B"/>
    <property type="match status" value="2"/>
</dbReference>
<keyword evidence="6" id="KW-1185">Reference proteome</keyword>
<evidence type="ECO:0000256" key="2">
    <source>
        <dbReference type="ARBA" id="ARBA00022679"/>
    </source>
</evidence>
<evidence type="ECO:0000259" key="4">
    <source>
        <dbReference type="Pfam" id="PF13439"/>
    </source>
</evidence>
<feature type="domain" description="Glycosyltransferase subfamily 4-like N-terminal" evidence="4">
    <location>
        <begin position="16"/>
        <end position="152"/>
    </location>
</feature>
<dbReference type="EMBL" id="BAAAYV010000017">
    <property type="protein sequence ID" value="GAA3664703.1"/>
    <property type="molecule type" value="Genomic_DNA"/>
</dbReference>
<keyword evidence="2" id="KW-0808">Transferase</keyword>
<organism evidence="5 6">
    <name type="scientific">Microbacterium marinilacus</name>
    <dbReference type="NCBI Taxonomy" id="415209"/>
    <lineage>
        <taxon>Bacteria</taxon>
        <taxon>Bacillati</taxon>
        <taxon>Actinomycetota</taxon>
        <taxon>Actinomycetes</taxon>
        <taxon>Micrococcales</taxon>
        <taxon>Microbacteriaceae</taxon>
        <taxon>Microbacterium</taxon>
    </lineage>
</organism>
<dbReference type="PANTHER" id="PTHR12526">
    <property type="entry name" value="GLYCOSYLTRANSFERASE"/>
    <property type="match status" value="1"/>
</dbReference>
<dbReference type="Proteomes" id="UP001410795">
    <property type="component" value="Unassembled WGS sequence"/>
</dbReference>
<reference evidence="6" key="1">
    <citation type="journal article" date="2019" name="Int. J. Syst. Evol. Microbiol.">
        <title>The Global Catalogue of Microorganisms (GCM) 10K type strain sequencing project: providing services to taxonomists for standard genome sequencing and annotation.</title>
        <authorList>
            <consortium name="The Broad Institute Genomics Platform"/>
            <consortium name="The Broad Institute Genome Sequencing Center for Infectious Disease"/>
            <person name="Wu L."/>
            <person name="Ma J."/>
        </authorList>
    </citation>
    <scope>NUCLEOTIDE SEQUENCE [LARGE SCALE GENOMIC DNA]</scope>
    <source>
        <strain evidence="6">JCM 16546</strain>
    </source>
</reference>
<dbReference type="CDD" id="cd03801">
    <property type="entry name" value="GT4_PimA-like"/>
    <property type="match status" value="1"/>
</dbReference>
<dbReference type="InterPro" id="IPR001296">
    <property type="entry name" value="Glyco_trans_1"/>
</dbReference>
<feature type="domain" description="Glycosyl transferase family 1" evidence="3">
    <location>
        <begin position="162"/>
        <end position="314"/>
    </location>
</feature>
<sequence length="338" mass="35533">MGLRIVHVVCSAAFAGVERYVLGAALQQAARGHRVTVIGGDPGVFPAALAARGIGWLPGAGVAEAGRALRRIPHMDVVNSHMTDADVVAAVAARRGAALVSTRHFAAPRGSSRSRRAVARAASRRLSAQIAISHYVAAHVEGDSEVIHTGVEEAEPARGPRGRTVLVAQRLEPEKHTADVLHGWRRATARAAGWRLQIAGDGSERGSLERLARELGVAGTVDFLGFVRDVSALYDRSSLLVAPTAREGLGLSVIEAMAHALPVLASDAGGHRETVGGAQGAELFRPGDADALAARLDALVADDARRAAYGEALRARQRAAFSVGRQTEHTLELYERLG</sequence>
<dbReference type="Pfam" id="PF00534">
    <property type="entry name" value="Glycos_transf_1"/>
    <property type="match status" value="1"/>
</dbReference>
<evidence type="ECO:0000313" key="6">
    <source>
        <dbReference type="Proteomes" id="UP001410795"/>
    </source>
</evidence>
<evidence type="ECO:0000259" key="3">
    <source>
        <dbReference type="Pfam" id="PF00534"/>
    </source>
</evidence>
<evidence type="ECO:0000256" key="1">
    <source>
        <dbReference type="ARBA" id="ARBA00022676"/>
    </source>
</evidence>
<keyword evidence="1" id="KW-0328">Glycosyltransferase</keyword>